<dbReference type="GO" id="GO:0004803">
    <property type="term" value="F:transposase activity"/>
    <property type="evidence" value="ECO:0007669"/>
    <property type="project" value="InterPro"/>
</dbReference>
<protein>
    <submittedName>
        <fullName evidence="3">Transposase</fullName>
    </submittedName>
</protein>
<feature type="domain" description="Transposase IS110-like N-terminal" evidence="1">
    <location>
        <begin position="13"/>
        <end position="159"/>
    </location>
</feature>
<dbReference type="PATRIC" id="fig|1354264.4.peg.4949"/>
<dbReference type="PANTHER" id="PTHR33055">
    <property type="entry name" value="TRANSPOSASE FOR INSERTION SEQUENCE ELEMENT IS1111A"/>
    <property type="match status" value="1"/>
</dbReference>
<accession>A0A1B7J6P7</accession>
<dbReference type="InterPro" id="IPR003346">
    <property type="entry name" value="Transposase_20"/>
</dbReference>
<evidence type="ECO:0000259" key="1">
    <source>
        <dbReference type="Pfam" id="PF01548"/>
    </source>
</evidence>
<name>A0A1B7J6P7_9ENTR</name>
<dbReference type="PANTHER" id="PTHR33055:SF16">
    <property type="entry name" value="TRANSPOSASE FOR INSERTION SEQUENCE ELEMENT IS1547"/>
    <property type="match status" value="1"/>
</dbReference>
<dbReference type="Proteomes" id="UP000078386">
    <property type="component" value="Unassembled WGS sequence"/>
</dbReference>
<comment type="caution">
    <text evidence="3">The sequence shown here is derived from an EMBL/GenBank/DDBJ whole genome shotgun (WGS) entry which is preliminary data.</text>
</comment>
<reference evidence="3 4" key="1">
    <citation type="submission" date="2016-04" db="EMBL/GenBank/DDBJ databases">
        <title>ATOL: Assembling a taxonomically balanced genome-scale reconstruction of the evolutionary history of the Enterobacteriaceae.</title>
        <authorList>
            <person name="Plunkett G.III."/>
            <person name="Neeno-Eckwall E.C."/>
            <person name="Glasner J.D."/>
            <person name="Perna N.T."/>
        </authorList>
    </citation>
    <scope>NUCLEOTIDE SEQUENCE [LARGE SCALE GENOMIC DNA]</scope>
    <source>
        <strain evidence="3 4">ATCC 51603</strain>
    </source>
</reference>
<evidence type="ECO:0000259" key="2">
    <source>
        <dbReference type="Pfam" id="PF02371"/>
    </source>
</evidence>
<dbReference type="NCBIfam" id="NF033542">
    <property type="entry name" value="transpos_IS110"/>
    <property type="match status" value="1"/>
</dbReference>
<dbReference type="AlphaFoldDB" id="A0A1B7J6P7"/>
<evidence type="ECO:0000313" key="4">
    <source>
        <dbReference type="Proteomes" id="UP000078386"/>
    </source>
</evidence>
<proteinExistence type="predicted"/>
<dbReference type="GO" id="GO:0006313">
    <property type="term" value="P:DNA transposition"/>
    <property type="evidence" value="ECO:0007669"/>
    <property type="project" value="InterPro"/>
</dbReference>
<dbReference type="InterPro" id="IPR047650">
    <property type="entry name" value="Transpos_IS110"/>
</dbReference>
<sequence>MQNNFQSPESVILGVDTHLDIHVGAVISQAGKLLGTHIIQTNQIGYQELFDWAKSFGVLERAGIEGTGTYGAALTRFLIKNGIYVVEVNRPDRSKRRLEGKSDPLDAENAARTVLSGSSKAIPKMQSGACEALRIISVARRSAVKARTQAINQLRSLLVSAPQDVRDKLWKSKPHECVAACINCEVSEYSPLRIALYSTLRSLAKRWGALTEELNELDESLDKLTRKYASNLRSQFGVGPQTAATLLAVAGDNPERLKNEAALASLCGVNPLPASSGKTVRHRLNRGGSREANNALWTIALVRMRSDPRTRIYVDRRTGEGLSTKEILRCLKRYIVRELYPLILSDLTYANRPLLT</sequence>
<dbReference type="GO" id="GO:0003677">
    <property type="term" value="F:DNA binding"/>
    <property type="evidence" value="ECO:0007669"/>
    <property type="project" value="InterPro"/>
</dbReference>
<dbReference type="Pfam" id="PF01548">
    <property type="entry name" value="DEDD_Tnp_IS110"/>
    <property type="match status" value="1"/>
</dbReference>
<gene>
    <name evidence="3" type="ORF">M989_04746</name>
</gene>
<dbReference type="EMBL" id="LXEU01000120">
    <property type="protein sequence ID" value="OAT43582.1"/>
    <property type="molecule type" value="Genomic_DNA"/>
</dbReference>
<evidence type="ECO:0000313" key="3">
    <source>
        <dbReference type="EMBL" id="OAT43582.1"/>
    </source>
</evidence>
<dbReference type="RefSeq" id="WP_001180631.1">
    <property type="nucleotide sequence ID" value="NZ_LXEU01000120.1"/>
</dbReference>
<dbReference type="Pfam" id="PF02371">
    <property type="entry name" value="Transposase_20"/>
    <property type="match status" value="1"/>
</dbReference>
<keyword evidence="4" id="KW-1185">Reference proteome</keyword>
<feature type="domain" description="Transposase IS116/IS110/IS902 C-terminal" evidence="2">
    <location>
        <begin position="230"/>
        <end position="313"/>
    </location>
</feature>
<organism evidence="3 4">
    <name type="scientific">Kluyvera georgiana ATCC 51603</name>
    <dbReference type="NCBI Taxonomy" id="1354264"/>
    <lineage>
        <taxon>Bacteria</taxon>
        <taxon>Pseudomonadati</taxon>
        <taxon>Pseudomonadota</taxon>
        <taxon>Gammaproteobacteria</taxon>
        <taxon>Enterobacterales</taxon>
        <taxon>Enterobacteriaceae</taxon>
        <taxon>Kluyvera</taxon>
    </lineage>
</organism>
<dbReference type="InterPro" id="IPR002525">
    <property type="entry name" value="Transp_IS110-like_N"/>
</dbReference>